<sequence length="239" mass="24840" precursor="true">MVSTTDLARTMRRAARPLLALSLALAASSAEAGDFLKKHHTLKYELVQGYILNQGAAPAQPTFVPVSCPVPVGAGWGHAAGCSCRPTSSPQDGGSIFGSPPMPSKQVAATPAPLFSTLASQPLPQPVIGVVSQPVQVQAPVMQVAPVQMVQVSQAPVRQVQLAQVPVQQVQLAQSPVQQVQLVSAPLIQAATTVASMPVQMQAAAVPVAAQALTSVQLLVPKQKHCLLGLGYCFFGHCH</sequence>
<keyword evidence="1" id="KW-0732">Signal</keyword>
<feature type="chain" id="PRO_5022126204" evidence="1">
    <location>
        <begin position="33"/>
        <end position="239"/>
    </location>
</feature>
<feature type="signal peptide" evidence="1">
    <location>
        <begin position="1"/>
        <end position="32"/>
    </location>
</feature>
<keyword evidence="3" id="KW-1185">Reference proteome</keyword>
<organism evidence="2 3">
    <name type="scientific">Tautonia plasticadhaerens</name>
    <dbReference type="NCBI Taxonomy" id="2527974"/>
    <lineage>
        <taxon>Bacteria</taxon>
        <taxon>Pseudomonadati</taxon>
        <taxon>Planctomycetota</taxon>
        <taxon>Planctomycetia</taxon>
        <taxon>Isosphaerales</taxon>
        <taxon>Isosphaeraceae</taxon>
        <taxon>Tautonia</taxon>
    </lineage>
</organism>
<gene>
    <name evidence="2" type="ORF">ElP_26230</name>
</gene>
<reference evidence="2 3" key="1">
    <citation type="submission" date="2019-02" db="EMBL/GenBank/DDBJ databases">
        <title>Deep-cultivation of Planctomycetes and their phenomic and genomic characterization uncovers novel biology.</title>
        <authorList>
            <person name="Wiegand S."/>
            <person name="Jogler M."/>
            <person name="Boedeker C."/>
            <person name="Pinto D."/>
            <person name="Vollmers J."/>
            <person name="Rivas-Marin E."/>
            <person name="Kohn T."/>
            <person name="Peeters S.H."/>
            <person name="Heuer A."/>
            <person name="Rast P."/>
            <person name="Oberbeckmann S."/>
            <person name="Bunk B."/>
            <person name="Jeske O."/>
            <person name="Meyerdierks A."/>
            <person name="Storesund J.E."/>
            <person name="Kallscheuer N."/>
            <person name="Luecker S."/>
            <person name="Lage O.M."/>
            <person name="Pohl T."/>
            <person name="Merkel B.J."/>
            <person name="Hornburger P."/>
            <person name="Mueller R.-W."/>
            <person name="Bruemmer F."/>
            <person name="Labrenz M."/>
            <person name="Spormann A.M."/>
            <person name="Op den Camp H."/>
            <person name="Overmann J."/>
            <person name="Amann R."/>
            <person name="Jetten M.S.M."/>
            <person name="Mascher T."/>
            <person name="Medema M.H."/>
            <person name="Devos D.P."/>
            <person name="Kaster A.-K."/>
            <person name="Ovreas L."/>
            <person name="Rohde M."/>
            <person name="Galperin M.Y."/>
            <person name="Jogler C."/>
        </authorList>
    </citation>
    <scope>NUCLEOTIDE SEQUENCE [LARGE SCALE GENOMIC DNA]</scope>
    <source>
        <strain evidence="2 3">ElP</strain>
    </source>
</reference>
<dbReference type="Proteomes" id="UP000317835">
    <property type="component" value="Chromosome"/>
</dbReference>
<name>A0A518H1L2_9BACT</name>
<evidence type="ECO:0000313" key="3">
    <source>
        <dbReference type="Proteomes" id="UP000317835"/>
    </source>
</evidence>
<dbReference type="AlphaFoldDB" id="A0A518H1L2"/>
<dbReference type="RefSeq" id="WP_197446939.1">
    <property type="nucleotide sequence ID" value="NZ_CP036426.1"/>
</dbReference>
<proteinExistence type="predicted"/>
<evidence type="ECO:0000256" key="1">
    <source>
        <dbReference type="SAM" id="SignalP"/>
    </source>
</evidence>
<evidence type="ECO:0000313" key="2">
    <source>
        <dbReference type="EMBL" id="QDV34729.1"/>
    </source>
</evidence>
<dbReference type="EMBL" id="CP036426">
    <property type="protein sequence ID" value="QDV34729.1"/>
    <property type="molecule type" value="Genomic_DNA"/>
</dbReference>
<accession>A0A518H1L2</accession>
<protein>
    <submittedName>
        <fullName evidence="2">Uncharacterized protein</fullName>
    </submittedName>
</protein>
<dbReference type="KEGG" id="tpla:ElP_26230"/>